<gene>
    <name evidence="2" type="ORF">MA16_Dca019795</name>
</gene>
<dbReference type="Proteomes" id="UP000233837">
    <property type="component" value="Unassembled WGS sequence"/>
</dbReference>
<organism evidence="2 3">
    <name type="scientific">Dendrobium catenatum</name>
    <dbReference type="NCBI Taxonomy" id="906689"/>
    <lineage>
        <taxon>Eukaryota</taxon>
        <taxon>Viridiplantae</taxon>
        <taxon>Streptophyta</taxon>
        <taxon>Embryophyta</taxon>
        <taxon>Tracheophyta</taxon>
        <taxon>Spermatophyta</taxon>
        <taxon>Magnoliopsida</taxon>
        <taxon>Liliopsida</taxon>
        <taxon>Asparagales</taxon>
        <taxon>Orchidaceae</taxon>
        <taxon>Epidendroideae</taxon>
        <taxon>Malaxideae</taxon>
        <taxon>Dendrobiinae</taxon>
        <taxon>Dendrobium</taxon>
    </lineage>
</organism>
<reference evidence="2 3" key="1">
    <citation type="journal article" date="2016" name="Sci. Rep.">
        <title>The Dendrobium catenatum Lindl. genome sequence provides insights into polysaccharide synthase, floral development and adaptive evolution.</title>
        <authorList>
            <person name="Zhang G.Q."/>
            <person name="Xu Q."/>
            <person name="Bian C."/>
            <person name="Tsai W.C."/>
            <person name="Yeh C.M."/>
            <person name="Liu K.W."/>
            <person name="Yoshida K."/>
            <person name="Zhang L.S."/>
            <person name="Chang S.B."/>
            <person name="Chen F."/>
            <person name="Shi Y."/>
            <person name="Su Y.Y."/>
            <person name="Zhang Y.Q."/>
            <person name="Chen L.J."/>
            <person name="Yin Y."/>
            <person name="Lin M."/>
            <person name="Huang H."/>
            <person name="Deng H."/>
            <person name="Wang Z.W."/>
            <person name="Zhu S.L."/>
            <person name="Zhao X."/>
            <person name="Deng C."/>
            <person name="Niu S.C."/>
            <person name="Huang J."/>
            <person name="Wang M."/>
            <person name="Liu G.H."/>
            <person name="Yang H.J."/>
            <person name="Xiao X.J."/>
            <person name="Hsiao Y.Y."/>
            <person name="Wu W.L."/>
            <person name="Chen Y.Y."/>
            <person name="Mitsuda N."/>
            <person name="Ohme-Takagi M."/>
            <person name="Luo Y.B."/>
            <person name="Van de Peer Y."/>
            <person name="Liu Z.J."/>
        </authorList>
    </citation>
    <scope>NUCLEOTIDE SEQUENCE [LARGE SCALE GENOMIC DNA]</scope>
    <source>
        <tissue evidence="2">The whole plant</tissue>
    </source>
</reference>
<dbReference type="AlphaFoldDB" id="A0A2I0WEJ0"/>
<feature type="domain" description="Reverse transcriptase zinc-binding" evidence="1">
    <location>
        <begin position="42"/>
        <end position="111"/>
    </location>
</feature>
<evidence type="ECO:0000313" key="2">
    <source>
        <dbReference type="EMBL" id="PKU74076.1"/>
    </source>
</evidence>
<dbReference type="EMBL" id="KZ502696">
    <property type="protein sequence ID" value="PKU74076.1"/>
    <property type="molecule type" value="Genomic_DNA"/>
</dbReference>
<reference evidence="2 3" key="2">
    <citation type="journal article" date="2017" name="Nature">
        <title>The Apostasia genome and the evolution of orchids.</title>
        <authorList>
            <person name="Zhang G.Q."/>
            <person name="Liu K.W."/>
            <person name="Li Z."/>
            <person name="Lohaus R."/>
            <person name="Hsiao Y.Y."/>
            <person name="Niu S.C."/>
            <person name="Wang J.Y."/>
            <person name="Lin Y.C."/>
            <person name="Xu Q."/>
            <person name="Chen L.J."/>
            <person name="Yoshida K."/>
            <person name="Fujiwara S."/>
            <person name="Wang Z.W."/>
            <person name="Zhang Y.Q."/>
            <person name="Mitsuda N."/>
            <person name="Wang M."/>
            <person name="Liu G.H."/>
            <person name="Pecoraro L."/>
            <person name="Huang H.X."/>
            <person name="Xiao X.J."/>
            <person name="Lin M."/>
            <person name="Wu X.Y."/>
            <person name="Wu W.L."/>
            <person name="Chen Y.Y."/>
            <person name="Chang S.B."/>
            <person name="Sakamoto S."/>
            <person name="Ohme-Takagi M."/>
            <person name="Yagi M."/>
            <person name="Zeng S.J."/>
            <person name="Shen C.Y."/>
            <person name="Yeh C.M."/>
            <person name="Luo Y.B."/>
            <person name="Tsai W.C."/>
            <person name="Van de Peer Y."/>
            <person name="Liu Z.J."/>
        </authorList>
    </citation>
    <scope>NUCLEOTIDE SEQUENCE [LARGE SCALE GENOMIC DNA]</scope>
    <source>
        <tissue evidence="2">The whole plant</tissue>
    </source>
</reference>
<keyword evidence="3" id="KW-1185">Reference proteome</keyword>
<protein>
    <recommendedName>
        <fullName evidence="1">Reverse transcriptase zinc-binding domain-containing protein</fullName>
    </recommendedName>
</protein>
<dbReference type="Pfam" id="PF13966">
    <property type="entry name" value="zf-RVT"/>
    <property type="match status" value="1"/>
</dbReference>
<evidence type="ECO:0000313" key="3">
    <source>
        <dbReference type="Proteomes" id="UP000233837"/>
    </source>
</evidence>
<sequence length="125" mass="14270">MPLAVVNAIIAIPIYDCLATCLTWGNSGEGLFGQFVRKFYEDFPQCTWHNMIWHKHYVMKFSIFAWLSLVVGLKTAGALLKMNIHVDPTCYLCHATNESIPHFFFECNYSSLLSNLLSVSNYILL</sequence>
<name>A0A2I0WEJ0_9ASPA</name>
<dbReference type="InterPro" id="IPR026960">
    <property type="entry name" value="RVT-Znf"/>
</dbReference>
<evidence type="ECO:0000259" key="1">
    <source>
        <dbReference type="Pfam" id="PF13966"/>
    </source>
</evidence>
<accession>A0A2I0WEJ0</accession>
<proteinExistence type="predicted"/>